<dbReference type="STRING" id="29655.A0A0K9PAL0"/>
<dbReference type="InterPro" id="IPR052426">
    <property type="entry name" value="Plant_dev_regulator"/>
</dbReference>
<proteinExistence type="predicted"/>
<dbReference type="InterPro" id="IPR036236">
    <property type="entry name" value="Znf_C2H2_sf"/>
</dbReference>
<dbReference type="PROSITE" id="PS00028">
    <property type="entry name" value="ZINC_FINGER_C2H2_1"/>
    <property type="match status" value="1"/>
</dbReference>
<dbReference type="InterPro" id="IPR013087">
    <property type="entry name" value="Znf_C2H2_type"/>
</dbReference>
<evidence type="ECO:0000259" key="10">
    <source>
        <dbReference type="PROSITE" id="PS50157"/>
    </source>
</evidence>
<feature type="domain" description="C2H2-type" evidence="10">
    <location>
        <begin position="36"/>
        <end position="63"/>
    </location>
</feature>
<dbReference type="PANTHER" id="PTHR45801:SF117">
    <property type="entry name" value="OS07G0417400 PROTEIN"/>
    <property type="match status" value="1"/>
</dbReference>
<comment type="subcellular location">
    <subcellularLocation>
        <location evidence="1">Nucleus</location>
    </subcellularLocation>
</comment>
<dbReference type="GO" id="GO:0008270">
    <property type="term" value="F:zinc ion binding"/>
    <property type="evidence" value="ECO:0007669"/>
    <property type="project" value="UniProtKB-KW"/>
</dbReference>
<keyword evidence="12" id="KW-1185">Reference proteome</keyword>
<feature type="region of interest" description="Disordered" evidence="9">
    <location>
        <begin position="143"/>
        <end position="164"/>
    </location>
</feature>
<dbReference type="EMBL" id="LFYR01001054">
    <property type="protein sequence ID" value="KMZ65282.1"/>
    <property type="molecule type" value="Genomic_DNA"/>
</dbReference>
<accession>A0A0K9PAL0</accession>
<keyword evidence="2" id="KW-0479">Metal-binding</keyword>
<evidence type="ECO:0000256" key="7">
    <source>
        <dbReference type="ARBA" id="ARBA00023242"/>
    </source>
</evidence>
<organism evidence="11 12">
    <name type="scientific">Zostera marina</name>
    <name type="common">Eelgrass</name>
    <dbReference type="NCBI Taxonomy" id="29655"/>
    <lineage>
        <taxon>Eukaryota</taxon>
        <taxon>Viridiplantae</taxon>
        <taxon>Streptophyta</taxon>
        <taxon>Embryophyta</taxon>
        <taxon>Tracheophyta</taxon>
        <taxon>Spermatophyta</taxon>
        <taxon>Magnoliopsida</taxon>
        <taxon>Liliopsida</taxon>
        <taxon>Zosteraceae</taxon>
        <taxon>Zostera</taxon>
    </lineage>
</organism>
<feature type="compositionally biased region" description="Polar residues" evidence="9">
    <location>
        <begin position="143"/>
        <end position="156"/>
    </location>
</feature>
<dbReference type="AlphaFoldDB" id="A0A0K9PAL0"/>
<protein>
    <recommendedName>
        <fullName evidence="10">C2H2-type domain-containing protein</fullName>
    </recommendedName>
</protein>
<evidence type="ECO:0000256" key="6">
    <source>
        <dbReference type="ARBA" id="ARBA00023163"/>
    </source>
</evidence>
<name>A0A0K9PAL0_ZOSMR</name>
<gene>
    <name evidence="11" type="ORF">ZOSMA_32G00670</name>
</gene>
<evidence type="ECO:0000256" key="8">
    <source>
        <dbReference type="PROSITE-ProRule" id="PRU00042"/>
    </source>
</evidence>
<dbReference type="OrthoDB" id="1708403at2759"/>
<comment type="caution">
    <text evidence="11">The sequence shown here is derived from an EMBL/GenBank/DDBJ whole genome shotgun (WGS) entry which is preliminary data.</text>
</comment>
<sequence length="193" mass="21806">MEKCRKSKLSNRACRGSEVSNYGSFLTGYPWPPKSYTCCFCKRELRSAQALGGHMNVHRRDRAKLRESLSPHSWESACDTNRLNIPDLNIVPPASSISFHVQKYPKQVDRHLSWKNKEDARLDEDLDLELRLGAYFWNGTRSVRTPHPTVQSPKSSTVRESRVPSSAEDITRDVVLIPILGLICGTASHDGRA</sequence>
<evidence type="ECO:0000256" key="4">
    <source>
        <dbReference type="ARBA" id="ARBA00022833"/>
    </source>
</evidence>
<dbReference type="Proteomes" id="UP000036987">
    <property type="component" value="Unassembled WGS sequence"/>
</dbReference>
<keyword evidence="3 8" id="KW-0863">Zinc-finger</keyword>
<evidence type="ECO:0000313" key="12">
    <source>
        <dbReference type="Proteomes" id="UP000036987"/>
    </source>
</evidence>
<evidence type="ECO:0000256" key="5">
    <source>
        <dbReference type="ARBA" id="ARBA00023015"/>
    </source>
</evidence>
<keyword evidence="5" id="KW-0805">Transcription regulation</keyword>
<evidence type="ECO:0000256" key="1">
    <source>
        <dbReference type="ARBA" id="ARBA00004123"/>
    </source>
</evidence>
<keyword evidence="7" id="KW-0539">Nucleus</keyword>
<keyword evidence="4" id="KW-0862">Zinc</keyword>
<dbReference type="GO" id="GO:0005634">
    <property type="term" value="C:nucleus"/>
    <property type="evidence" value="ECO:0007669"/>
    <property type="project" value="UniProtKB-SubCell"/>
</dbReference>
<evidence type="ECO:0000256" key="9">
    <source>
        <dbReference type="SAM" id="MobiDB-lite"/>
    </source>
</evidence>
<evidence type="ECO:0000256" key="3">
    <source>
        <dbReference type="ARBA" id="ARBA00022771"/>
    </source>
</evidence>
<dbReference type="SUPFAM" id="SSF57667">
    <property type="entry name" value="beta-beta-alpha zinc fingers"/>
    <property type="match status" value="1"/>
</dbReference>
<evidence type="ECO:0000313" key="11">
    <source>
        <dbReference type="EMBL" id="KMZ65282.1"/>
    </source>
</evidence>
<dbReference type="PANTHER" id="PTHR45801">
    <property type="entry name" value="OS07G0101800 PROTEIN"/>
    <property type="match status" value="1"/>
</dbReference>
<reference evidence="12" key="1">
    <citation type="journal article" date="2016" name="Nature">
        <title>The genome of the seagrass Zostera marina reveals angiosperm adaptation to the sea.</title>
        <authorList>
            <person name="Olsen J.L."/>
            <person name="Rouze P."/>
            <person name="Verhelst B."/>
            <person name="Lin Y.-C."/>
            <person name="Bayer T."/>
            <person name="Collen J."/>
            <person name="Dattolo E."/>
            <person name="De Paoli E."/>
            <person name="Dittami S."/>
            <person name="Maumus F."/>
            <person name="Michel G."/>
            <person name="Kersting A."/>
            <person name="Lauritano C."/>
            <person name="Lohaus R."/>
            <person name="Toepel M."/>
            <person name="Tonon T."/>
            <person name="Vanneste K."/>
            <person name="Amirebrahimi M."/>
            <person name="Brakel J."/>
            <person name="Bostroem C."/>
            <person name="Chovatia M."/>
            <person name="Grimwood J."/>
            <person name="Jenkins J.W."/>
            <person name="Jueterbock A."/>
            <person name="Mraz A."/>
            <person name="Stam W.T."/>
            <person name="Tice H."/>
            <person name="Bornberg-Bauer E."/>
            <person name="Green P.J."/>
            <person name="Pearson G.A."/>
            <person name="Procaccini G."/>
            <person name="Duarte C.M."/>
            <person name="Schmutz J."/>
            <person name="Reusch T.B.H."/>
            <person name="Van de Peer Y."/>
        </authorList>
    </citation>
    <scope>NUCLEOTIDE SEQUENCE [LARGE SCALE GENOMIC DNA]</scope>
    <source>
        <strain evidence="12">cv. Finnish</strain>
    </source>
</reference>
<keyword evidence="6" id="KW-0804">Transcription</keyword>
<dbReference type="PROSITE" id="PS50157">
    <property type="entry name" value="ZINC_FINGER_C2H2_2"/>
    <property type="match status" value="1"/>
</dbReference>
<evidence type="ECO:0000256" key="2">
    <source>
        <dbReference type="ARBA" id="ARBA00022723"/>
    </source>
</evidence>